<dbReference type="Gene3D" id="3.30.710.10">
    <property type="entry name" value="Potassium Channel Kv1.1, Chain A"/>
    <property type="match status" value="1"/>
</dbReference>
<dbReference type="OrthoDB" id="2414723at2759"/>
<accession>A0A9P6G9A5</accession>
<protein>
    <recommendedName>
        <fullName evidence="3">Potassium channel tetramerisation-type BTB domain-containing protein</fullName>
    </recommendedName>
</protein>
<name>A0A9P6G9A5_9PLEO</name>
<organism evidence="1 2">
    <name type="scientific">Paraphaeosphaeria minitans</name>
    <dbReference type="NCBI Taxonomy" id="565426"/>
    <lineage>
        <taxon>Eukaryota</taxon>
        <taxon>Fungi</taxon>
        <taxon>Dikarya</taxon>
        <taxon>Ascomycota</taxon>
        <taxon>Pezizomycotina</taxon>
        <taxon>Dothideomycetes</taxon>
        <taxon>Pleosporomycetidae</taxon>
        <taxon>Pleosporales</taxon>
        <taxon>Massarineae</taxon>
        <taxon>Didymosphaeriaceae</taxon>
        <taxon>Paraphaeosphaeria</taxon>
    </lineage>
</organism>
<evidence type="ECO:0008006" key="3">
    <source>
        <dbReference type="Google" id="ProtNLM"/>
    </source>
</evidence>
<comment type="caution">
    <text evidence="1">The sequence shown here is derived from an EMBL/GenBank/DDBJ whole genome shotgun (WGS) entry which is preliminary data.</text>
</comment>
<proteinExistence type="predicted"/>
<reference evidence="1" key="1">
    <citation type="journal article" date="2020" name="Mol. Plant Microbe Interact.">
        <title>Genome Sequence of the Biocontrol Agent Coniothyrium minitans strain Conio (IMI 134523).</title>
        <authorList>
            <person name="Patel D."/>
            <person name="Shittu T.A."/>
            <person name="Baroncelli R."/>
            <person name="Muthumeenakshi S."/>
            <person name="Osborne T.H."/>
            <person name="Janganan T.K."/>
            <person name="Sreenivasaprasad S."/>
        </authorList>
    </citation>
    <scope>NUCLEOTIDE SEQUENCE</scope>
    <source>
        <strain evidence="1">Conio</strain>
    </source>
</reference>
<dbReference type="AlphaFoldDB" id="A0A9P6G9A5"/>
<gene>
    <name evidence="1" type="ORF">PMIN01_11972</name>
</gene>
<dbReference type="Proteomes" id="UP000756921">
    <property type="component" value="Unassembled WGS sequence"/>
</dbReference>
<dbReference type="EMBL" id="WJXW01000015">
    <property type="protein sequence ID" value="KAF9730039.1"/>
    <property type="molecule type" value="Genomic_DNA"/>
</dbReference>
<keyword evidence="2" id="KW-1185">Reference proteome</keyword>
<dbReference type="SUPFAM" id="SSF54695">
    <property type="entry name" value="POZ domain"/>
    <property type="match status" value="1"/>
</dbReference>
<evidence type="ECO:0000313" key="1">
    <source>
        <dbReference type="EMBL" id="KAF9730039.1"/>
    </source>
</evidence>
<dbReference type="InterPro" id="IPR011333">
    <property type="entry name" value="SKP1/BTB/POZ_sf"/>
</dbReference>
<sequence length="137" mass="15697">MTLSCIKTTSSDTNHVFQKIPRCLLRLSFSTSPAPCTGRTRVQASSYFRNLIARWDDCCNRQEEDSFFVDADPEIFQNILSFMQRPSQFPLFWTKTIKFDYALYEKLEAEADYFPSMTCATGSEINVASSLSRLSSK</sequence>
<evidence type="ECO:0000313" key="2">
    <source>
        <dbReference type="Proteomes" id="UP000756921"/>
    </source>
</evidence>